<evidence type="ECO:0000313" key="3">
    <source>
        <dbReference type="EMBL" id="KAK9759140.1"/>
    </source>
</evidence>
<sequence>KSNLITKQLLSEILRYEEDLKTSELQTRQAKTRETAVAAAVDAAHIRSNLKDLYEEIILSDLKLSKENDIEERLWHTIFHGPIKMLRMQLEKLQSKDKNAAQRSRVELSRLFDLGTGFYHTLLNSVKLQTDINVDTFGFDLLKMKEAKYPKHKEIGAACIQRCLTYLGDLARYKEISNNKDASDWTLSRDFYAQAVRVYPDSGKPHGQLALLATYSGNHIEAVYWNCLSLVTKYPSTIAKNNLQTLYSNISKSTGANQTNDEFNRFVRLFLKLQSRLLLCNSSEESVQDLETQVIDHLEKLLLNSFGEDAYKQSIRIVTICIATLWDLFSRLKDNSSTSQVIKLAQFQTLSLVLRLQIAYLQSPVFSNIPWSEMASP</sequence>
<evidence type="ECO:0000259" key="2">
    <source>
        <dbReference type="Pfam" id="PF10374"/>
    </source>
</evidence>
<dbReference type="Pfam" id="PF10373">
    <property type="entry name" value="EST1_DNA_bind"/>
    <property type="match status" value="1"/>
</dbReference>
<organism evidence="3 4">
    <name type="scientific">Basidiobolus ranarum</name>
    <dbReference type="NCBI Taxonomy" id="34480"/>
    <lineage>
        <taxon>Eukaryota</taxon>
        <taxon>Fungi</taxon>
        <taxon>Fungi incertae sedis</taxon>
        <taxon>Zoopagomycota</taxon>
        <taxon>Entomophthoromycotina</taxon>
        <taxon>Basidiobolomycetes</taxon>
        <taxon>Basidiobolales</taxon>
        <taxon>Basidiobolaceae</taxon>
        <taxon>Basidiobolus</taxon>
    </lineage>
</organism>
<dbReference type="PANTHER" id="PTHR15696">
    <property type="entry name" value="SMG-7 SUPPRESSOR WITH MORPHOLOGICAL EFFECT ON GENITALIA PROTEIN 7"/>
    <property type="match status" value="1"/>
</dbReference>
<keyword evidence="4" id="KW-1185">Reference proteome</keyword>
<evidence type="ECO:0000259" key="1">
    <source>
        <dbReference type="Pfam" id="PF10373"/>
    </source>
</evidence>
<feature type="non-terminal residue" evidence="3">
    <location>
        <position position="1"/>
    </location>
</feature>
<comment type="caution">
    <text evidence="3">The sequence shown here is derived from an EMBL/GenBank/DDBJ whole genome shotgun (WGS) entry which is preliminary data.</text>
</comment>
<dbReference type="InterPro" id="IPR011990">
    <property type="entry name" value="TPR-like_helical_dom_sf"/>
</dbReference>
<evidence type="ECO:0008006" key="5">
    <source>
        <dbReference type="Google" id="ProtNLM"/>
    </source>
</evidence>
<protein>
    <recommendedName>
        <fullName evidence="5">Telomerase activating protein Est1-like N-terminal domain-containing protein</fullName>
    </recommendedName>
</protein>
<dbReference type="InterPro" id="IPR018834">
    <property type="entry name" value="DNA/RNA-bd_Est1-type"/>
</dbReference>
<dbReference type="Gene3D" id="1.25.40.10">
    <property type="entry name" value="Tetratricopeptide repeat domain"/>
    <property type="match status" value="1"/>
</dbReference>
<evidence type="ECO:0000313" key="4">
    <source>
        <dbReference type="Proteomes" id="UP001479436"/>
    </source>
</evidence>
<dbReference type="PANTHER" id="PTHR15696:SF0">
    <property type="entry name" value="TELOMERASE-BINDING PROTEIN EST1A"/>
    <property type="match status" value="1"/>
</dbReference>
<name>A0ABR2WCX1_9FUNG</name>
<dbReference type="EMBL" id="JASJQH010004431">
    <property type="protein sequence ID" value="KAK9759140.1"/>
    <property type="molecule type" value="Genomic_DNA"/>
</dbReference>
<gene>
    <name evidence="3" type="ORF">K7432_017812</name>
</gene>
<accession>A0ABR2WCX1</accession>
<dbReference type="SUPFAM" id="SSF48452">
    <property type="entry name" value="TPR-like"/>
    <property type="match status" value="1"/>
</dbReference>
<dbReference type="InterPro" id="IPR045153">
    <property type="entry name" value="Est1/Ebs1-like"/>
</dbReference>
<reference evidence="3 4" key="1">
    <citation type="submission" date="2023-04" db="EMBL/GenBank/DDBJ databases">
        <title>Genome of Basidiobolus ranarum AG-B5.</title>
        <authorList>
            <person name="Stajich J.E."/>
            <person name="Carter-House D."/>
            <person name="Gryganskyi A."/>
        </authorList>
    </citation>
    <scope>NUCLEOTIDE SEQUENCE [LARGE SCALE GENOMIC DNA]</scope>
    <source>
        <strain evidence="3 4">AG-B5</strain>
    </source>
</reference>
<dbReference type="InterPro" id="IPR019458">
    <property type="entry name" value="Est1-like_N"/>
</dbReference>
<feature type="domain" description="DNA/RNA-binding" evidence="1">
    <location>
        <begin position="189"/>
        <end position="351"/>
    </location>
</feature>
<feature type="non-terminal residue" evidence="3">
    <location>
        <position position="377"/>
    </location>
</feature>
<proteinExistence type="predicted"/>
<dbReference type="Proteomes" id="UP001479436">
    <property type="component" value="Unassembled WGS sequence"/>
</dbReference>
<feature type="domain" description="Telomerase activating protein Est1-like N-terminal" evidence="2">
    <location>
        <begin position="69"/>
        <end position="177"/>
    </location>
</feature>
<dbReference type="Pfam" id="PF10374">
    <property type="entry name" value="EST1"/>
    <property type="match status" value="1"/>
</dbReference>